<name>A0A6H1UCD5_9GAMM</name>
<protein>
    <submittedName>
        <fullName evidence="5">GNAT family N-acetyltransferase</fullName>
    </submittedName>
</protein>
<evidence type="ECO:0000259" key="4">
    <source>
        <dbReference type="Pfam" id="PF13302"/>
    </source>
</evidence>
<dbReference type="Pfam" id="PF13302">
    <property type="entry name" value="Acetyltransf_3"/>
    <property type="match status" value="1"/>
</dbReference>
<feature type="domain" description="N-acetyltransferase" evidence="4">
    <location>
        <begin position="10"/>
        <end position="155"/>
    </location>
</feature>
<dbReference type="SUPFAM" id="SSF55729">
    <property type="entry name" value="Acyl-CoA N-acyltransferases (Nat)"/>
    <property type="match status" value="1"/>
</dbReference>
<dbReference type="EMBL" id="CP051180">
    <property type="protein sequence ID" value="QIZ76704.1"/>
    <property type="molecule type" value="Genomic_DNA"/>
</dbReference>
<dbReference type="Proteomes" id="UP000501602">
    <property type="component" value="Chromosome"/>
</dbReference>
<dbReference type="InterPro" id="IPR051531">
    <property type="entry name" value="N-acetyltransferase"/>
</dbReference>
<keyword evidence="1 5" id="KW-0808">Transferase</keyword>
<dbReference type="AlphaFoldDB" id="A0A6H1UCD5"/>
<dbReference type="PANTHER" id="PTHR43792:SF8">
    <property type="entry name" value="[RIBOSOMAL PROTEIN US5]-ALANINE N-ACETYLTRANSFERASE"/>
    <property type="match status" value="1"/>
</dbReference>
<reference evidence="5 6" key="1">
    <citation type="submission" date="2020-04" db="EMBL/GenBank/DDBJ databases">
        <title>Ferrimonas sp. S7 isolated from sea water.</title>
        <authorList>
            <person name="Bae S.S."/>
            <person name="Baek K."/>
        </authorList>
    </citation>
    <scope>NUCLEOTIDE SEQUENCE [LARGE SCALE GENOMIC DNA]</scope>
    <source>
        <strain evidence="5 6">S7</strain>
    </source>
</reference>
<dbReference type="GO" id="GO:0005737">
    <property type="term" value="C:cytoplasm"/>
    <property type="evidence" value="ECO:0007669"/>
    <property type="project" value="TreeGrafter"/>
</dbReference>
<keyword evidence="2" id="KW-0012">Acyltransferase</keyword>
<dbReference type="PANTHER" id="PTHR43792">
    <property type="entry name" value="GNAT FAMILY, PUTATIVE (AFU_ORTHOLOGUE AFUA_3G00765)-RELATED-RELATED"/>
    <property type="match status" value="1"/>
</dbReference>
<evidence type="ECO:0000313" key="5">
    <source>
        <dbReference type="EMBL" id="QIZ76704.1"/>
    </source>
</evidence>
<evidence type="ECO:0000256" key="2">
    <source>
        <dbReference type="ARBA" id="ARBA00023315"/>
    </source>
</evidence>
<dbReference type="GO" id="GO:0008999">
    <property type="term" value="F:protein-N-terminal-alanine acetyltransferase activity"/>
    <property type="evidence" value="ECO:0007669"/>
    <property type="project" value="TreeGrafter"/>
</dbReference>
<evidence type="ECO:0000256" key="3">
    <source>
        <dbReference type="ARBA" id="ARBA00038502"/>
    </source>
</evidence>
<comment type="similarity">
    <text evidence="3">Belongs to the acetyltransferase family. RimJ subfamily.</text>
</comment>
<dbReference type="InterPro" id="IPR016181">
    <property type="entry name" value="Acyl_CoA_acyltransferase"/>
</dbReference>
<proteinExistence type="inferred from homology"/>
<accession>A0A6H1UCD5</accession>
<keyword evidence="6" id="KW-1185">Reference proteome</keyword>
<dbReference type="InterPro" id="IPR000182">
    <property type="entry name" value="GNAT_dom"/>
</dbReference>
<dbReference type="RefSeq" id="WP_168659965.1">
    <property type="nucleotide sequence ID" value="NZ_CP051180.1"/>
</dbReference>
<sequence>MRQPLISAERFTLRLLQPTEADIALNYYLSNSVHLNPWEPSRPHGFFSGSYWQNLLQMRLQQFNLGEAVHLGAIDNHSQMMIASCNFTQIDSTLPHGCFLGYSIDQYYQGSGLMTQIVTSALDYIYSERHIHTVTAAYMPSNLRSGQLLARLGFQSLGLERDYLEINGKLEDHQITTKSNPNQFQLR</sequence>
<gene>
    <name evidence="5" type="ORF">HER31_07360</name>
</gene>
<evidence type="ECO:0000256" key="1">
    <source>
        <dbReference type="ARBA" id="ARBA00022679"/>
    </source>
</evidence>
<dbReference type="Gene3D" id="3.40.630.30">
    <property type="match status" value="1"/>
</dbReference>
<dbReference type="KEGG" id="fes:HER31_07360"/>
<evidence type="ECO:0000313" key="6">
    <source>
        <dbReference type="Proteomes" id="UP000501602"/>
    </source>
</evidence>
<organism evidence="5 6">
    <name type="scientific">Ferrimonas lipolytica</name>
    <dbReference type="NCBI Taxonomy" id="2724191"/>
    <lineage>
        <taxon>Bacteria</taxon>
        <taxon>Pseudomonadati</taxon>
        <taxon>Pseudomonadota</taxon>
        <taxon>Gammaproteobacteria</taxon>
        <taxon>Alteromonadales</taxon>
        <taxon>Ferrimonadaceae</taxon>
        <taxon>Ferrimonas</taxon>
    </lineage>
</organism>